<feature type="domain" description="Aminotransferase class I/classII large" evidence="3">
    <location>
        <begin position="62"/>
        <end position="437"/>
    </location>
</feature>
<evidence type="ECO:0000256" key="2">
    <source>
        <dbReference type="ARBA" id="ARBA00022898"/>
    </source>
</evidence>
<organism>
    <name type="scientific">Serpula lacrymans var. lacrymans (strain S7.9)</name>
    <name type="common">Dry rot fungus</name>
    <dbReference type="NCBI Taxonomy" id="578457"/>
    <lineage>
        <taxon>Eukaryota</taxon>
        <taxon>Fungi</taxon>
        <taxon>Dikarya</taxon>
        <taxon>Basidiomycota</taxon>
        <taxon>Agaricomycotina</taxon>
        <taxon>Agaricomycetes</taxon>
        <taxon>Agaricomycetidae</taxon>
        <taxon>Boletales</taxon>
        <taxon>Coniophorineae</taxon>
        <taxon>Serpulaceae</taxon>
        <taxon>Serpula</taxon>
    </lineage>
</organism>
<protein>
    <recommendedName>
        <fullName evidence="3">Aminotransferase class I/classII large domain-containing protein</fullName>
    </recommendedName>
</protein>
<dbReference type="SUPFAM" id="SSF53383">
    <property type="entry name" value="PLP-dependent transferases"/>
    <property type="match status" value="1"/>
</dbReference>
<sequence>MDDNRSGQTALSSYGQAKAETRKTALQLQKNMRDSYHEKTNIDGIVNIGVAENTLMYEDLREYFERNLHLTPTDFTYGDGLTGTMRLCTAVSRFLNSYFEPYRPVVPDHLIMGSGLMTVLSQVTRVIADPGDGILLASPYYQGFDVSFTVQNGIIPIGVPIPASDMFTVKELTHLKRGLQESTAKGITIKAVMLCNPHNPLGRCYPPDVIIAYCRFCEDHNIHLLSDEVYALSVFPSCDVPDPEPFVSVLSIDLEKHGVNPSRVHALYGMSKDFNANGFRAGVFVSQSNPMLIETLTVTTIFMVISSVTDTLWSTLLMDESYLPAFITKNQLLLRDAYEYVTSWLRFHNLPYIPSSAGHFLMVDLRPVLSDVDRYASLLSITPEHNMRERELALARFLLAHKVSIIPGANCHIAEGGWFRLTFSVRRDFIDVALGRIETALGWDKWQPQVKSFTS</sequence>
<proteinExistence type="inferred from homology"/>
<comment type="similarity">
    <text evidence="1">Belongs to the class-I pyridoxal-phosphate-dependent aminotransferase family.</text>
</comment>
<dbReference type="PANTHER" id="PTHR43795">
    <property type="entry name" value="BIFUNCTIONAL ASPARTATE AMINOTRANSFERASE AND GLUTAMATE/ASPARTATE-PREPHENATE AMINOTRANSFERASE-RELATED"/>
    <property type="match status" value="1"/>
</dbReference>
<dbReference type="Gene3D" id="3.90.1150.10">
    <property type="entry name" value="Aspartate Aminotransferase, domain 1"/>
    <property type="match status" value="1"/>
</dbReference>
<dbReference type="GO" id="GO:0006520">
    <property type="term" value="P:amino acid metabolic process"/>
    <property type="evidence" value="ECO:0007669"/>
    <property type="project" value="TreeGrafter"/>
</dbReference>
<dbReference type="Gene3D" id="3.40.640.10">
    <property type="entry name" value="Type I PLP-dependent aspartate aminotransferase-like (Major domain)"/>
    <property type="match status" value="1"/>
</dbReference>
<keyword evidence="2" id="KW-0663">Pyridoxal phosphate</keyword>
<evidence type="ECO:0000313" key="4">
    <source>
        <dbReference type="EMBL" id="EGO26303.1"/>
    </source>
</evidence>
<dbReference type="InterPro" id="IPR015421">
    <property type="entry name" value="PyrdxlP-dep_Trfase_major"/>
</dbReference>
<reference evidence="4" key="1">
    <citation type="submission" date="2011-04" db="EMBL/GenBank/DDBJ databases">
        <title>Evolution of plant cell wall degrading machinery underlies the functional diversity of forest fungi.</title>
        <authorList>
            <consortium name="US DOE Joint Genome Institute (JGI-PGF)"/>
            <person name="Eastwood D.C."/>
            <person name="Floudas D."/>
            <person name="Binder M."/>
            <person name="Majcherczyk A."/>
            <person name="Schneider P."/>
            <person name="Aerts A."/>
            <person name="Asiegbu F.O."/>
            <person name="Baker S.E."/>
            <person name="Barry K."/>
            <person name="Bendiksby M."/>
            <person name="Blumentritt M."/>
            <person name="Coutinho P.M."/>
            <person name="Cullen D."/>
            <person name="Cullen D."/>
            <person name="Gathman A."/>
            <person name="Goodell B."/>
            <person name="Henrissat B."/>
            <person name="Ihrmark K."/>
            <person name="Kauserud H."/>
            <person name="Kohler A."/>
            <person name="LaButti K."/>
            <person name="Lapidus A."/>
            <person name="Lavin J.L."/>
            <person name="Lee Y.-H."/>
            <person name="Lindquist E."/>
            <person name="Lilly W."/>
            <person name="Lucas S."/>
            <person name="Morin E."/>
            <person name="Murat C."/>
            <person name="Oguiza J.A."/>
            <person name="Park J."/>
            <person name="Pisabarro A.G."/>
            <person name="Riley R."/>
            <person name="Rosling A."/>
            <person name="Salamov A."/>
            <person name="Schmidt O."/>
            <person name="Schmutz J."/>
            <person name="Skrede I."/>
            <person name="Stenlid J."/>
            <person name="Wiebenga A."/>
            <person name="Xie X."/>
            <person name="Kues U."/>
            <person name="Hibbett D.S."/>
            <person name="Hoffmeister D."/>
            <person name="Hogberg N."/>
            <person name="Martin F."/>
            <person name="Grigoriev I.V."/>
            <person name="Watkinson S.C."/>
        </authorList>
    </citation>
    <scope>NUCLEOTIDE SEQUENCE</scope>
    <source>
        <strain evidence="4">S7.9</strain>
    </source>
</reference>
<dbReference type="InterPro" id="IPR004839">
    <property type="entry name" value="Aminotransferase_I/II_large"/>
</dbReference>
<dbReference type="OrthoDB" id="7042322at2759"/>
<dbReference type="Proteomes" id="UP000008064">
    <property type="component" value="Unassembled WGS sequence"/>
</dbReference>
<dbReference type="GeneID" id="18818514"/>
<dbReference type="AlphaFoldDB" id="F8NRN7"/>
<dbReference type="InterPro" id="IPR015422">
    <property type="entry name" value="PyrdxlP-dep_Trfase_small"/>
</dbReference>
<dbReference type="KEGG" id="sla:SERLADRAFT_463204"/>
<name>F8NRN7_SERL9</name>
<dbReference type="PROSITE" id="PS00105">
    <property type="entry name" value="AA_TRANSFER_CLASS_1"/>
    <property type="match status" value="1"/>
</dbReference>
<dbReference type="RefSeq" id="XP_007316476.1">
    <property type="nucleotide sequence ID" value="XM_007316414.1"/>
</dbReference>
<dbReference type="GO" id="GO:0030170">
    <property type="term" value="F:pyridoxal phosphate binding"/>
    <property type="evidence" value="ECO:0007669"/>
    <property type="project" value="InterPro"/>
</dbReference>
<dbReference type="InterPro" id="IPR015424">
    <property type="entry name" value="PyrdxlP-dep_Trfase"/>
</dbReference>
<dbReference type="PRINTS" id="PR00753">
    <property type="entry name" value="ACCSYNTHASE"/>
</dbReference>
<evidence type="ECO:0000259" key="3">
    <source>
        <dbReference type="Pfam" id="PF00155"/>
    </source>
</evidence>
<dbReference type="Pfam" id="PF00155">
    <property type="entry name" value="Aminotran_1_2"/>
    <property type="match status" value="1"/>
</dbReference>
<dbReference type="PANTHER" id="PTHR43795:SF39">
    <property type="entry name" value="AMINOTRANSFERASE CLASS I_CLASSII DOMAIN-CONTAINING PROTEIN"/>
    <property type="match status" value="1"/>
</dbReference>
<dbReference type="CDD" id="cd00609">
    <property type="entry name" value="AAT_like"/>
    <property type="match status" value="1"/>
</dbReference>
<dbReference type="InterPro" id="IPR050478">
    <property type="entry name" value="Ethylene_sulfur-biosynth"/>
</dbReference>
<dbReference type="EMBL" id="GL945432">
    <property type="protein sequence ID" value="EGO26303.1"/>
    <property type="molecule type" value="Genomic_DNA"/>
</dbReference>
<dbReference type="HOGENOM" id="CLU_017584_1_2_1"/>
<dbReference type="GO" id="GO:0008483">
    <property type="term" value="F:transaminase activity"/>
    <property type="evidence" value="ECO:0007669"/>
    <property type="project" value="TreeGrafter"/>
</dbReference>
<accession>F8NRN7</accession>
<gene>
    <name evidence="4" type="ORF">SERLADRAFT_463204</name>
</gene>
<evidence type="ECO:0000256" key="1">
    <source>
        <dbReference type="ARBA" id="ARBA00007441"/>
    </source>
</evidence>
<dbReference type="InterPro" id="IPR004838">
    <property type="entry name" value="NHTrfase_class1_PyrdxlP-BS"/>
</dbReference>